<dbReference type="AlphaFoldDB" id="A0A974PSB4"/>
<feature type="transmembrane region" description="Helical" evidence="8">
    <location>
        <begin position="314"/>
        <end position="339"/>
    </location>
</feature>
<organism evidence="9 10">
    <name type="scientific">Xanthobacter dioxanivorans</name>
    <dbReference type="NCBI Taxonomy" id="2528964"/>
    <lineage>
        <taxon>Bacteria</taxon>
        <taxon>Pseudomonadati</taxon>
        <taxon>Pseudomonadota</taxon>
        <taxon>Alphaproteobacteria</taxon>
        <taxon>Hyphomicrobiales</taxon>
        <taxon>Xanthobacteraceae</taxon>
        <taxon>Xanthobacter</taxon>
    </lineage>
</organism>
<feature type="transmembrane region" description="Helical" evidence="8">
    <location>
        <begin position="280"/>
        <end position="302"/>
    </location>
</feature>
<dbReference type="InterPro" id="IPR014047">
    <property type="entry name" value="Chr_Tranpt_l_chain"/>
</dbReference>
<dbReference type="InterPro" id="IPR003370">
    <property type="entry name" value="Chromate_transpt"/>
</dbReference>
<dbReference type="Proteomes" id="UP000596427">
    <property type="component" value="Chromosome"/>
</dbReference>
<feature type="transmembrane region" description="Helical" evidence="8">
    <location>
        <begin position="20"/>
        <end position="41"/>
    </location>
</feature>
<feature type="transmembrane region" description="Helical" evidence="8">
    <location>
        <begin position="215"/>
        <end position="234"/>
    </location>
</feature>
<feature type="transmembrane region" description="Helical" evidence="8">
    <location>
        <begin position="123"/>
        <end position="143"/>
    </location>
</feature>
<keyword evidence="4 8" id="KW-0812">Transmembrane</keyword>
<feature type="transmembrane region" description="Helical" evidence="8">
    <location>
        <begin position="155"/>
        <end position="188"/>
    </location>
</feature>
<proteinExistence type="inferred from homology"/>
<dbReference type="PANTHER" id="PTHR33567:SF3">
    <property type="entry name" value="CHROMATE ION TRANSPORTER (EUROFUNG)"/>
    <property type="match status" value="1"/>
</dbReference>
<evidence type="ECO:0000256" key="1">
    <source>
        <dbReference type="ARBA" id="ARBA00004651"/>
    </source>
</evidence>
<dbReference type="KEGG" id="xdi:EZH22_08810"/>
<dbReference type="GO" id="GO:0015109">
    <property type="term" value="F:chromate transmembrane transporter activity"/>
    <property type="evidence" value="ECO:0007669"/>
    <property type="project" value="InterPro"/>
</dbReference>
<evidence type="ECO:0000256" key="3">
    <source>
        <dbReference type="ARBA" id="ARBA00022475"/>
    </source>
</evidence>
<dbReference type="GO" id="GO:0005886">
    <property type="term" value="C:plasma membrane"/>
    <property type="evidence" value="ECO:0007669"/>
    <property type="project" value="UniProtKB-SubCell"/>
</dbReference>
<dbReference type="Pfam" id="PF02417">
    <property type="entry name" value="Chromate_transp"/>
    <property type="match status" value="2"/>
</dbReference>
<feature type="compositionally biased region" description="Low complexity" evidence="7">
    <location>
        <begin position="428"/>
        <end position="440"/>
    </location>
</feature>
<evidence type="ECO:0000313" key="10">
    <source>
        <dbReference type="Proteomes" id="UP000596427"/>
    </source>
</evidence>
<evidence type="ECO:0000313" key="9">
    <source>
        <dbReference type="EMBL" id="QRG08373.1"/>
    </source>
</evidence>
<keyword evidence="5 8" id="KW-1133">Transmembrane helix</keyword>
<dbReference type="EMBL" id="CP063362">
    <property type="protein sequence ID" value="QRG08373.1"/>
    <property type="molecule type" value="Genomic_DNA"/>
</dbReference>
<feature type="transmembrane region" description="Helical" evidence="8">
    <location>
        <begin position="380"/>
        <end position="411"/>
    </location>
</feature>
<dbReference type="NCBIfam" id="TIGR00937">
    <property type="entry name" value="2A51"/>
    <property type="match status" value="1"/>
</dbReference>
<feature type="compositionally biased region" description="Polar residues" evidence="7">
    <location>
        <begin position="461"/>
        <end position="471"/>
    </location>
</feature>
<feature type="transmembrane region" description="Helical" evidence="8">
    <location>
        <begin position="246"/>
        <end position="268"/>
    </location>
</feature>
<feature type="transmembrane region" description="Helical" evidence="8">
    <location>
        <begin position="351"/>
        <end position="374"/>
    </location>
</feature>
<evidence type="ECO:0000256" key="8">
    <source>
        <dbReference type="SAM" id="Phobius"/>
    </source>
</evidence>
<evidence type="ECO:0000256" key="7">
    <source>
        <dbReference type="SAM" id="MobiDB-lite"/>
    </source>
</evidence>
<evidence type="ECO:0000256" key="5">
    <source>
        <dbReference type="ARBA" id="ARBA00022989"/>
    </source>
</evidence>
<evidence type="ECO:0000256" key="4">
    <source>
        <dbReference type="ARBA" id="ARBA00022692"/>
    </source>
</evidence>
<feature type="transmembrane region" description="Helical" evidence="8">
    <location>
        <begin position="61"/>
        <end position="83"/>
    </location>
</feature>
<dbReference type="PANTHER" id="PTHR33567">
    <property type="entry name" value="CHROMATE ION TRANSPORTER (EUROFUNG)"/>
    <property type="match status" value="1"/>
</dbReference>
<feature type="region of interest" description="Disordered" evidence="7">
    <location>
        <begin position="414"/>
        <end position="526"/>
    </location>
</feature>
<name>A0A974PSB4_9HYPH</name>
<gene>
    <name evidence="9" type="primary">chrA</name>
    <name evidence="9" type="ORF">EZH22_08810</name>
</gene>
<keyword evidence="6 8" id="KW-0472">Membrane</keyword>
<feature type="transmembrane region" description="Helical" evidence="8">
    <location>
        <begin position="95"/>
        <end position="116"/>
    </location>
</feature>
<accession>A0A974PSB4</accession>
<comment type="similarity">
    <text evidence="2">Belongs to the chromate ion transporter (CHR) (TC 2.A.51) family.</text>
</comment>
<keyword evidence="10" id="KW-1185">Reference proteome</keyword>
<reference evidence="9 10" key="1">
    <citation type="submission" date="2020-10" db="EMBL/GenBank/DDBJ databases">
        <title>Degradation of 1,4-Dioxane by Xanthobacter sp. YN2, via a Novel Group-2 Soluble Di-Iron Monooxygenase.</title>
        <authorList>
            <person name="Ma F."/>
            <person name="Wang Y."/>
            <person name="Yang J."/>
            <person name="Guo H."/>
            <person name="Su D."/>
            <person name="Yu L."/>
        </authorList>
    </citation>
    <scope>NUCLEOTIDE SEQUENCE [LARGE SCALE GENOMIC DNA]</scope>
    <source>
        <strain evidence="9 10">YN2</strain>
    </source>
</reference>
<keyword evidence="3" id="KW-1003">Cell membrane</keyword>
<evidence type="ECO:0000256" key="2">
    <source>
        <dbReference type="ARBA" id="ARBA00005262"/>
    </source>
</evidence>
<evidence type="ECO:0000256" key="6">
    <source>
        <dbReference type="ARBA" id="ARBA00023136"/>
    </source>
</evidence>
<comment type="subcellular location">
    <subcellularLocation>
        <location evidence="1">Cell membrane</location>
        <topology evidence="1">Multi-pass membrane protein</topology>
    </subcellularLocation>
</comment>
<sequence length="526" mass="53342">MDERGTAQAQGTATGSSGEVFLAFLRLGLTSFGGPVAHIGYFRDALVLRRRWIDDKGFADLVALCQFLPGPASSQLGFALGILRSGSLLGGLAAWAGFTLPSALFLTVCALGAAALDGPGVAGVLHGLKLVAVAVVAQAVWGMSRTLTPDGPRTAIALAALALVTFTGGTLGQVAAIALGAMAGLALCRARSGTGHDDPYGARGAPVPLSRRTGLALLALFAGLLVIPPLVAGAGDFQALALFDAFYRSGALVFGGGHVVLPLLQAEVVAPGWITNGQFLAGYGLAQAVPGPLFTFAAYLGALVQPAPNGVAGAAIALVAVFLPGLLLVTGMLPFWGALRHRPAAQAAMRGANAAVVGLLGAALYSPVFTSAVLGPRDFAAALAGFLLLTVWRVPPLAVVVALAAAGPLLAGDEARRQRRRSAPAMSTTPWQTTTLTTPTAAMSSGALTLPEMAKPKTRLTRTPASSVSSQTRHRGWPAAVSTPDRMPAARAGTSATERISVTAHHHRSLPGRPSGGPDDVVAAST</sequence>
<protein>
    <submittedName>
        <fullName evidence="9">Chromate efflux transporter</fullName>
    </submittedName>
</protein>